<sequence>MGVCGFMGFLVRGVDGHGGAITGYSDTHKVSYKALRGSAS</sequence>
<organism evidence="1 2">
    <name type="scientific">Cardiobacterium hominis (strain ATCC 15826 / DSM 8339 / NCTC 10426 / 6573)</name>
    <dbReference type="NCBI Taxonomy" id="638300"/>
    <lineage>
        <taxon>Bacteria</taxon>
        <taxon>Pseudomonadati</taxon>
        <taxon>Pseudomonadota</taxon>
        <taxon>Gammaproteobacteria</taxon>
        <taxon>Cardiobacteriales</taxon>
        <taxon>Cardiobacteriaceae</taxon>
        <taxon>Cardiobacterium</taxon>
    </lineage>
</organism>
<dbReference type="EMBL" id="ACKY01000056">
    <property type="protein sequence ID" value="EEV88777.1"/>
    <property type="molecule type" value="Genomic_DNA"/>
</dbReference>
<proteinExistence type="predicted"/>
<protein>
    <submittedName>
        <fullName evidence="1">Uncharacterized protein</fullName>
    </submittedName>
</protein>
<keyword evidence="2" id="KW-1185">Reference proteome</keyword>
<evidence type="ECO:0000313" key="1">
    <source>
        <dbReference type="EMBL" id="EEV88777.1"/>
    </source>
</evidence>
<accession>C8N9A4</accession>
<dbReference type="AlphaFoldDB" id="C8N9A4"/>
<gene>
    <name evidence="1" type="ORF">HMPREF0198_1082</name>
</gene>
<name>C8N9A4_CARH6</name>
<evidence type="ECO:0000313" key="2">
    <source>
        <dbReference type="Proteomes" id="UP000004870"/>
    </source>
</evidence>
<dbReference type="Proteomes" id="UP000004870">
    <property type="component" value="Unassembled WGS sequence"/>
</dbReference>
<reference evidence="1 2" key="1">
    <citation type="submission" date="2009-08" db="EMBL/GenBank/DDBJ databases">
        <authorList>
            <person name="Qin X."/>
            <person name="Bachman B."/>
            <person name="Battles P."/>
            <person name="Bell A."/>
            <person name="Bess C."/>
            <person name="Bickham C."/>
            <person name="Chaboub L."/>
            <person name="Chen D."/>
            <person name="Coyle M."/>
            <person name="Deiros D.R."/>
            <person name="Dinh H."/>
            <person name="Forbes L."/>
            <person name="Fowler G."/>
            <person name="Francisco L."/>
            <person name="Fu Q."/>
            <person name="Gubbala S."/>
            <person name="Hale W."/>
            <person name="Han Y."/>
            <person name="Hemphill L."/>
            <person name="Highlander S.K."/>
            <person name="Hirani K."/>
            <person name="Hogues M."/>
            <person name="Jackson L."/>
            <person name="Jakkamsetti A."/>
            <person name="Javaid M."/>
            <person name="Jiang H."/>
            <person name="Korchina V."/>
            <person name="Kovar C."/>
            <person name="Lara F."/>
            <person name="Lee S."/>
            <person name="Mata R."/>
            <person name="Mathew T."/>
            <person name="Moen C."/>
            <person name="Morales K."/>
            <person name="Munidasa M."/>
            <person name="Nazareth L."/>
            <person name="Ngo R."/>
            <person name="Nguyen L."/>
            <person name="Okwuonu G."/>
            <person name="Ongeri F."/>
            <person name="Patil S."/>
            <person name="Petrosino J."/>
            <person name="Pham C."/>
            <person name="Pham P."/>
            <person name="Pu L.-L."/>
            <person name="Puazo M."/>
            <person name="Raj R."/>
            <person name="Reid J."/>
            <person name="Rouhana J."/>
            <person name="Saada N."/>
            <person name="Shang Y."/>
            <person name="Simmons D."/>
            <person name="Thornton R."/>
            <person name="Warren J."/>
            <person name="Weissenberger G."/>
            <person name="Zhang J."/>
            <person name="Zhang L."/>
            <person name="Zhou C."/>
            <person name="Zhu D."/>
            <person name="Muzny D."/>
            <person name="Worley K."/>
            <person name="Gibbs R."/>
        </authorList>
    </citation>
    <scope>NUCLEOTIDE SEQUENCE [LARGE SCALE GENOMIC DNA]</scope>
    <source>
        <strain evidence="2">ATCC 15826 / DSM 8339 / NCTC 10426 / 6573</strain>
    </source>
</reference>
<comment type="caution">
    <text evidence="1">The sequence shown here is derived from an EMBL/GenBank/DDBJ whole genome shotgun (WGS) entry which is preliminary data.</text>
</comment>
<dbReference type="HOGENOM" id="CLU_3286753_0_0_6"/>